<dbReference type="Proteomes" id="UP000805193">
    <property type="component" value="Unassembled WGS sequence"/>
</dbReference>
<proteinExistence type="predicted"/>
<gene>
    <name evidence="1" type="ORF">HPB47_017504</name>
</gene>
<evidence type="ECO:0000313" key="1">
    <source>
        <dbReference type="EMBL" id="KAG0437293.1"/>
    </source>
</evidence>
<comment type="caution">
    <text evidence="1">The sequence shown here is derived from an EMBL/GenBank/DDBJ whole genome shotgun (WGS) entry which is preliminary data.</text>
</comment>
<protein>
    <submittedName>
        <fullName evidence="1">Uncharacterized protein</fullName>
    </submittedName>
</protein>
<name>A0AC60QN36_IXOPE</name>
<dbReference type="EMBL" id="JABSTQ010006453">
    <property type="protein sequence ID" value="KAG0437293.1"/>
    <property type="molecule type" value="Genomic_DNA"/>
</dbReference>
<organism evidence="1 2">
    <name type="scientific">Ixodes persulcatus</name>
    <name type="common">Taiga tick</name>
    <dbReference type="NCBI Taxonomy" id="34615"/>
    <lineage>
        <taxon>Eukaryota</taxon>
        <taxon>Metazoa</taxon>
        <taxon>Ecdysozoa</taxon>
        <taxon>Arthropoda</taxon>
        <taxon>Chelicerata</taxon>
        <taxon>Arachnida</taxon>
        <taxon>Acari</taxon>
        <taxon>Parasitiformes</taxon>
        <taxon>Ixodida</taxon>
        <taxon>Ixodoidea</taxon>
        <taxon>Ixodidae</taxon>
        <taxon>Ixodinae</taxon>
        <taxon>Ixodes</taxon>
    </lineage>
</organism>
<reference evidence="1 2" key="1">
    <citation type="journal article" date="2020" name="Cell">
        <title>Large-Scale Comparative Analyses of Tick Genomes Elucidate Their Genetic Diversity and Vector Capacities.</title>
        <authorList>
            <consortium name="Tick Genome and Microbiome Consortium (TIGMIC)"/>
            <person name="Jia N."/>
            <person name="Wang J."/>
            <person name="Shi W."/>
            <person name="Du L."/>
            <person name="Sun Y."/>
            <person name="Zhan W."/>
            <person name="Jiang J.F."/>
            <person name="Wang Q."/>
            <person name="Zhang B."/>
            <person name="Ji P."/>
            <person name="Bell-Sakyi L."/>
            <person name="Cui X.M."/>
            <person name="Yuan T.T."/>
            <person name="Jiang B.G."/>
            <person name="Yang W.F."/>
            <person name="Lam T.T."/>
            <person name="Chang Q.C."/>
            <person name="Ding S.J."/>
            <person name="Wang X.J."/>
            <person name="Zhu J.G."/>
            <person name="Ruan X.D."/>
            <person name="Zhao L."/>
            <person name="Wei J.T."/>
            <person name="Ye R.Z."/>
            <person name="Que T.C."/>
            <person name="Du C.H."/>
            <person name="Zhou Y.H."/>
            <person name="Cheng J.X."/>
            <person name="Dai P.F."/>
            <person name="Guo W.B."/>
            <person name="Han X.H."/>
            <person name="Huang E.J."/>
            <person name="Li L.F."/>
            <person name="Wei W."/>
            <person name="Gao Y.C."/>
            <person name="Liu J.Z."/>
            <person name="Shao H.Z."/>
            <person name="Wang X."/>
            <person name="Wang C.C."/>
            <person name="Yang T.C."/>
            <person name="Huo Q.B."/>
            <person name="Li W."/>
            <person name="Chen H.Y."/>
            <person name="Chen S.E."/>
            <person name="Zhou L.G."/>
            <person name="Ni X.B."/>
            <person name="Tian J.H."/>
            <person name="Sheng Y."/>
            <person name="Liu T."/>
            <person name="Pan Y.S."/>
            <person name="Xia L.Y."/>
            <person name="Li J."/>
            <person name="Zhao F."/>
            <person name="Cao W.C."/>
        </authorList>
    </citation>
    <scope>NUCLEOTIDE SEQUENCE [LARGE SCALE GENOMIC DNA]</scope>
    <source>
        <strain evidence="1">Iper-2018</strain>
    </source>
</reference>
<sequence>MSQDASSAAAEVAYAFVAKLGNAKDLSQLLKAVNFKEVATVEINEIGIRVIVQDAKCLQAIAFVQRELFDDYVLKETSLSFDIRLSILLECLTMFGSTGSAVSTRLCYAGYGSPLVLFLEEAGVVTDCEIRTLESTGVINFDLSRDNVINVVIFRTEILKEVWAELDASSDVLEILISPDEPYFRLTTFGNAGTVQVDYSKNSEMMETFQCKKLQKNSYKLPLIKQCSKALNLSSKVAMRTDQLGLICFQFLIRTEDGTATFVEYYVELSGFDWVEPVRRIFELFTRFDRFDFVDTVARP</sequence>
<accession>A0AC60QN36</accession>
<evidence type="ECO:0000313" key="2">
    <source>
        <dbReference type="Proteomes" id="UP000805193"/>
    </source>
</evidence>
<keyword evidence="2" id="KW-1185">Reference proteome</keyword>